<feature type="compositionally biased region" description="Basic and acidic residues" evidence="7">
    <location>
        <begin position="1"/>
        <end position="18"/>
    </location>
</feature>
<evidence type="ECO:0000313" key="11">
    <source>
        <dbReference type="Proteomes" id="UP001302367"/>
    </source>
</evidence>
<feature type="transmembrane region" description="Helical" evidence="6">
    <location>
        <begin position="239"/>
        <end position="263"/>
    </location>
</feature>
<feature type="transmembrane region" description="Helical" evidence="6">
    <location>
        <begin position="386"/>
        <end position="403"/>
    </location>
</feature>
<evidence type="ECO:0000256" key="1">
    <source>
        <dbReference type="ARBA" id="ARBA00004141"/>
    </source>
</evidence>
<evidence type="ECO:0000256" key="4">
    <source>
        <dbReference type="ARBA" id="ARBA00022989"/>
    </source>
</evidence>
<evidence type="ECO:0000313" key="9">
    <source>
        <dbReference type="EMBL" id="WPB00648.1"/>
    </source>
</evidence>
<feature type="compositionally biased region" description="Polar residues" evidence="7">
    <location>
        <begin position="19"/>
        <end position="30"/>
    </location>
</feature>
<feature type="transmembrane region" description="Helical" evidence="6">
    <location>
        <begin position="134"/>
        <end position="154"/>
    </location>
</feature>
<dbReference type="OrthoDB" id="5877963at2759"/>
<feature type="transmembrane region" description="Helical" evidence="6">
    <location>
        <begin position="209"/>
        <end position="227"/>
    </location>
</feature>
<dbReference type="InterPro" id="IPR050746">
    <property type="entry name" value="DAACS"/>
</dbReference>
<keyword evidence="3 6" id="KW-0812">Transmembrane</keyword>
<dbReference type="Proteomes" id="UP000230605">
    <property type="component" value="Chromosome 3"/>
</dbReference>
<feature type="transmembrane region" description="Helical" evidence="6">
    <location>
        <begin position="409"/>
        <end position="436"/>
    </location>
</feature>
<evidence type="ECO:0000256" key="6">
    <source>
        <dbReference type="RuleBase" id="RU361216"/>
    </source>
</evidence>
<dbReference type="GO" id="GO:0015501">
    <property type="term" value="F:glutamate:sodium symporter activity"/>
    <property type="evidence" value="ECO:0007669"/>
    <property type="project" value="TreeGrafter"/>
</dbReference>
<evidence type="ECO:0000256" key="5">
    <source>
        <dbReference type="ARBA" id="ARBA00023136"/>
    </source>
</evidence>
<keyword evidence="11" id="KW-1185">Reference proteome</keyword>
<dbReference type="AlphaFoldDB" id="A0A2G5I658"/>
<proteinExistence type="inferred from homology"/>
<protein>
    <recommendedName>
        <fullName evidence="6">Amino acid transporter</fullName>
    </recommendedName>
</protein>
<sequence length="489" mass="52778">MTAVDTYEKGAPVEENITRESSQTSPTPQHGQDGEVVKEKFGARVLRNLKTPGSALQIVIAALVAVGIGLAVSFTVDDIPEAAPVVLQIPGTLWLRALRATVLPLIITAIVLAVQNLKAMTKGGSKLAKWTIGYYVLTTVLAVVHSMILMDLVWSNLMVQADAGSLEVAEEDQETIDERASQQPHDIVVTVFTSFIPQNVFQALAEDQLLAVLVTAVVVGCLLKPNSSLLRAIKEIDRIVYVIIEFLIKLAPIGVFFLIVSNLMTLDVATIGQNLGVLIGASLAGMFIHLLIFLPAIFWIFTRQNPFTWWLKHAPAWILAWGSASSAATLPVTMRCLGKNKVPSNVYKFTAPLGCLINMDGTAIYFPVVVVFLAITQGMTLNAGDYALIVILSVLSSIATTPIPSSSLVLTVIIADSVGIPITGMYAVVVAIDWFIDRFRTALNVSSDIFAARIMAKVTGITDDNLDAGEDGQAVEEVERVMRENQAPR</sequence>
<feature type="transmembrane region" description="Helical" evidence="6">
    <location>
        <begin position="314"/>
        <end position="334"/>
    </location>
</feature>
<feature type="region of interest" description="Disordered" evidence="7">
    <location>
        <begin position="1"/>
        <end position="34"/>
    </location>
</feature>
<feature type="transmembrane region" description="Helical" evidence="6">
    <location>
        <begin position="54"/>
        <end position="74"/>
    </location>
</feature>
<organism evidence="8 10">
    <name type="scientific">Cercospora beticola</name>
    <name type="common">Sugarbeet leaf spot fungus</name>
    <dbReference type="NCBI Taxonomy" id="122368"/>
    <lineage>
        <taxon>Eukaryota</taxon>
        <taxon>Fungi</taxon>
        <taxon>Dikarya</taxon>
        <taxon>Ascomycota</taxon>
        <taxon>Pezizomycotina</taxon>
        <taxon>Dothideomycetes</taxon>
        <taxon>Dothideomycetidae</taxon>
        <taxon>Mycosphaerellales</taxon>
        <taxon>Mycosphaerellaceae</taxon>
        <taxon>Cercospora</taxon>
    </lineage>
</organism>
<gene>
    <name evidence="8" type="ORF">CB0940_03473</name>
    <name evidence="9" type="ORF">RHO25_005268</name>
</gene>
<feature type="transmembrane region" description="Helical" evidence="6">
    <location>
        <begin position="349"/>
        <end position="374"/>
    </location>
</feature>
<evidence type="ECO:0000256" key="7">
    <source>
        <dbReference type="SAM" id="MobiDB-lite"/>
    </source>
</evidence>
<dbReference type="GO" id="GO:0005886">
    <property type="term" value="C:plasma membrane"/>
    <property type="evidence" value="ECO:0007669"/>
    <property type="project" value="TreeGrafter"/>
</dbReference>
<evidence type="ECO:0000313" key="10">
    <source>
        <dbReference type="Proteomes" id="UP000230605"/>
    </source>
</evidence>
<dbReference type="PANTHER" id="PTHR11958">
    <property type="entry name" value="SODIUM/DICARBOXYLATE SYMPORTER-RELATED"/>
    <property type="match status" value="1"/>
</dbReference>
<dbReference type="GO" id="GO:0015175">
    <property type="term" value="F:neutral L-amino acid transmembrane transporter activity"/>
    <property type="evidence" value="ECO:0007669"/>
    <property type="project" value="TreeGrafter"/>
</dbReference>
<evidence type="ECO:0000256" key="2">
    <source>
        <dbReference type="ARBA" id="ARBA00022448"/>
    </source>
</evidence>
<dbReference type="GO" id="GO:0005313">
    <property type="term" value="F:L-glutamate transmembrane transporter activity"/>
    <property type="evidence" value="ECO:0007669"/>
    <property type="project" value="TreeGrafter"/>
</dbReference>
<dbReference type="PANTHER" id="PTHR11958:SF63">
    <property type="entry name" value="AMINO ACID TRANSPORTER"/>
    <property type="match status" value="1"/>
</dbReference>
<keyword evidence="2 6" id="KW-0813">Transport</keyword>
<reference evidence="9 11" key="2">
    <citation type="submission" date="2023-09" db="EMBL/GenBank/DDBJ databases">
        <title>Complete-Gapless Cercospora beticola genome.</title>
        <authorList>
            <person name="Wyatt N.A."/>
            <person name="Spanner R.E."/>
            <person name="Bolton M.D."/>
        </authorList>
    </citation>
    <scope>NUCLEOTIDE SEQUENCE [LARGE SCALE GENOMIC DNA]</scope>
    <source>
        <strain evidence="9">Cb09-40</strain>
    </source>
</reference>
<keyword evidence="5 6" id="KW-0472">Membrane</keyword>
<dbReference type="PRINTS" id="PR00173">
    <property type="entry name" value="EDTRNSPORT"/>
</dbReference>
<dbReference type="SUPFAM" id="SSF118215">
    <property type="entry name" value="Proton glutamate symport protein"/>
    <property type="match status" value="1"/>
</dbReference>
<evidence type="ECO:0000256" key="3">
    <source>
        <dbReference type="ARBA" id="ARBA00022692"/>
    </source>
</evidence>
<dbReference type="Proteomes" id="UP001302367">
    <property type="component" value="Chromosome 3"/>
</dbReference>
<comment type="similarity">
    <text evidence="6">Belongs to the dicarboxylate/amino acid:cation symporter (DAACS) (TC 2.A.23) family.</text>
</comment>
<comment type="subcellular location">
    <subcellularLocation>
        <location evidence="1 6">Membrane</location>
        <topology evidence="1 6">Multi-pass membrane protein</topology>
    </subcellularLocation>
</comment>
<dbReference type="Gene3D" id="1.10.3860.10">
    <property type="entry name" value="Sodium:dicarboxylate symporter"/>
    <property type="match status" value="1"/>
</dbReference>
<evidence type="ECO:0000313" key="8">
    <source>
        <dbReference type="EMBL" id="PIA99952.1"/>
    </source>
</evidence>
<feature type="transmembrane region" description="Helical" evidence="6">
    <location>
        <begin position="94"/>
        <end position="114"/>
    </location>
</feature>
<accession>A0A2G5I658</accession>
<dbReference type="EMBL" id="LKMD01000101">
    <property type="protein sequence ID" value="PIA99952.1"/>
    <property type="molecule type" value="Genomic_DNA"/>
</dbReference>
<dbReference type="InterPro" id="IPR001991">
    <property type="entry name" value="Na-dicarboxylate_symporter"/>
</dbReference>
<dbReference type="Pfam" id="PF00375">
    <property type="entry name" value="SDF"/>
    <property type="match status" value="1"/>
</dbReference>
<keyword evidence="4 6" id="KW-1133">Transmembrane helix</keyword>
<feature type="transmembrane region" description="Helical" evidence="6">
    <location>
        <begin position="275"/>
        <end position="302"/>
    </location>
</feature>
<dbReference type="EMBL" id="CP134186">
    <property type="protein sequence ID" value="WPB00648.1"/>
    <property type="molecule type" value="Genomic_DNA"/>
</dbReference>
<name>A0A2G5I658_CERBT</name>
<reference evidence="8 10" key="1">
    <citation type="submission" date="2015-10" db="EMBL/GenBank/DDBJ databases">
        <title>The cercosporin biosynthetic gene cluster was horizontally transferred to several fungal lineages and shown to be expanded in Cercospora beticola based on microsynteny with recipient genomes.</title>
        <authorList>
            <person name="De Jonge R."/>
            <person name="Ebert M.K."/>
            <person name="Suttle J.C."/>
            <person name="Jurick Ii W.M."/>
            <person name="Secor G.A."/>
            <person name="Thomma B.P."/>
            <person name="Van De Peer Y."/>
            <person name="Bolton M.D."/>
        </authorList>
    </citation>
    <scope>NUCLEOTIDE SEQUENCE [LARGE SCALE GENOMIC DNA]</scope>
    <source>
        <strain evidence="8 10">09-40</strain>
    </source>
</reference>
<dbReference type="InterPro" id="IPR036458">
    <property type="entry name" value="Na:dicarbo_symporter_sf"/>
</dbReference>
<keyword evidence="6" id="KW-0769">Symport</keyword>